<dbReference type="GO" id="GO:0015074">
    <property type="term" value="P:DNA integration"/>
    <property type="evidence" value="ECO:0007669"/>
    <property type="project" value="InterPro"/>
</dbReference>
<dbReference type="InterPro" id="IPR011010">
    <property type="entry name" value="DNA_brk_join_enz"/>
</dbReference>
<organism evidence="2 3">
    <name type="scientific">Tranquillimonas alkanivorans</name>
    <dbReference type="NCBI Taxonomy" id="441119"/>
    <lineage>
        <taxon>Bacteria</taxon>
        <taxon>Pseudomonadati</taxon>
        <taxon>Pseudomonadota</taxon>
        <taxon>Alphaproteobacteria</taxon>
        <taxon>Rhodobacterales</taxon>
        <taxon>Roseobacteraceae</taxon>
        <taxon>Tranquillimonas</taxon>
    </lineage>
</organism>
<keyword evidence="3" id="KW-1185">Reference proteome</keyword>
<protein>
    <submittedName>
        <fullName evidence="2">Phage integrase family protein</fullName>
    </submittedName>
</protein>
<dbReference type="AlphaFoldDB" id="A0A1I5VBM0"/>
<dbReference type="EMBL" id="FOXA01000029">
    <property type="protein sequence ID" value="SFQ04791.1"/>
    <property type="molecule type" value="Genomic_DNA"/>
</dbReference>
<dbReference type="Proteomes" id="UP000199356">
    <property type="component" value="Unassembled WGS sequence"/>
</dbReference>
<evidence type="ECO:0000313" key="2">
    <source>
        <dbReference type="EMBL" id="SFQ04791.1"/>
    </source>
</evidence>
<dbReference type="Gene3D" id="1.10.443.10">
    <property type="entry name" value="Intergrase catalytic core"/>
    <property type="match status" value="1"/>
</dbReference>
<dbReference type="GO" id="GO:0003677">
    <property type="term" value="F:DNA binding"/>
    <property type="evidence" value="ECO:0007669"/>
    <property type="project" value="InterPro"/>
</dbReference>
<dbReference type="InterPro" id="IPR013762">
    <property type="entry name" value="Integrase-like_cat_sf"/>
</dbReference>
<evidence type="ECO:0000313" key="3">
    <source>
        <dbReference type="Proteomes" id="UP000199356"/>
    </source>
</evidence>
<name>A0A1I5VBM0_9RHOB</name>
<dbReference type="SUPFAM" id="SSF56349">
    <property type="entry name" value="DNA breaking-rejoining enzymes"/>
    <property type="match status" value="1"/>
</dbReference>
<dbReference type="GO" id="GO:0006310">
    <property type="term" value="P:DNA recombination"/>
    <property type="evidence" value="ECO:0007669"/>
    <property type="project" value="UniProtKB-KW"/>
</dbReference>
<gene>
    <name evidence="2" type="ORF">SAMN04488047_1294</name>
</gene>
<proteinExistence type="predicted"/>
<accession>A0A1I5VBM0</accession>
<dbReference type="RefSeq" id="WP_093425130.1">
    <property type="nucleotide sequence ID" value="NZ_FOXA01000029.1"/>
</dbReference>
<evidence type="ECO:0000256" key="1">
    <source>
        <dbReference type="ARBA" id="ARBA00023172"/>
    </source>
</evidence>
<sequence>MFDDTTQCCTGDTADLVRLLRLSPMPAQTRTHTIASVRDLRSAMDVDGEVRVPDLAQVLADPEALGDRLGERKSQILSDVRRALRHWDNAPRRRLALRLGIRLPDLDDAKEAARALFPGDKAKRACDAIDAFASYQGTSPGRITATAVAVETALRAAAPEDLGVAAVKSLENKRALIRAAVKLVDPVAVSGREADLGPLRRDWRETVDLLVWMTPHHAKAERAVHRRLAVCADRAGHGPGEVTGDFFEEFGERELLTHATSHGEKLRGAARLWNSARDAGLLVAEAWPVELDRRRLPDVAWGQVPAGIRAPFDAMIAGAASPQADLSWSDAIPGEDEEDELGLAALTAEDVPSETILFREKGTLRNWQDAVKRTWHASLHDGRVTRKPETLAELFRKDCLLAVVRAIRNARRARCEAQAETWEENVRGRYECSLVQALVAVGRAHELEDSALQPAVDLTYKLDPSIVGTKRLPDGTVKHVYEARRIGPRHARMLRQFNEASALGRWFEVPETLWAKACKPLRLGRSPQPRHIALARSAILARLSQRVAPLRRENLARLRIGGETPHIRLPVGRGHGWLILPARELKNLRSITVRIDPETVEMLRSWRKHFRPVALARAGSDADNPHLWPGAETVRPELGKTGRYADGHGYITLNAMSRAFGHHMRRWARLDMDLHVMRHIAGKVILDQDPSAMALVQEILGHKKIETTQAYYAEVNGLVAQRRYLELLDQATRRALGTLTFTFDDPKEE</sequence>
<keyword evidence="1" id="KW-0233">DNA recombination</keyword>
<dbReference type="STRING" id="441119.SAMN04488047_1294"/>
<reference evidence="2 3" key="1">
    <citation type="submission" date="2016-10" db="EMBL/GenBank/DDBJ databases">
        <authorList>
            <person name="de Groot N.N."/>
        </authorList>
    </citation>
    <scope>NUCLEOTIDE SEQUENCE [LARGE SCALE GENOMIC DNA]</scope>
    <source>
        <strain evidence="2 3">DSM 19547</strain>
    </source>
</reference>